<sequence length="107" mass="12099">MYGKRLRSLDLFSLENMRLRGDLIAVYKFLTRGRGGADTHLFTLVTRNRTQGNVTKRSQNYMYGVVIGIKGGNQQILELHIQLRPNIAITAKFCPMVEGSTLLSPEE</sequence>
<protein>
    <submittedName>
        <fullName evidence="1">Uncharacterized protein</fullName>
    </submittedName>
</protein>
<gene>
    <name evidence="1" type="ORF">WISP_08996</name>
</gene>
<proteinExistence type="predicted"/>
<dbReference type="EMBL" id="WHWB01032028">
    <property type="protein sequence ID" value="KAJ7427196.1"/>
    <property type="molecule type" value="Genomic_DNA"/>
</dbReference>
<organism evidence="1 2">
    <name type="scientific">Willisornis vidua</name>
    <name type="common">Xingu scale-backed antbird</name>
    <dbReference type="NCBI Taxonomy" id="1566151"/>
    <lineage>
        <taxon>Eukaryota</taxon>
        <taxon>Metazoa</taxon>
        <taxon>Chordata</taxon>
        <taxon>Craniata</taxon>
        <taxon>Vertebrata</taxon>
        <taxon>Euteleostomi</taxon>
        <taxon>Archelosauria</taxon>
        <taxon>Archosauria</taxon>
        <taxon>Dinosauria</taxon>
        <taxon>Saurischia</taxon>
        <taxon>Theropoda</taxon>
        <taxon>Coelurosauria</taxon>
        <taxon>Aves</taxon>
        <taxon>Neognathae</taxon>
        <taxon>Neoaves</taxon>
        <taxon>Telluraves</taxon>
        <taxon>Australaves</taxon>
        <taxon>Passeriformes</taxon>
        <taxon>Thamnophilidae</taxon>
        <taxon>Willisornis</taxon>
    </lineage>
</organism>
<evidence type="ECO:0000313" key="1">
    <source>
        <dbReference type="EMBL" id="KAJ7427196.1"/>
    </source>
</evidence>
<evidence type="ECO:0000313" key="2">
    <source>
        <dbReference type="Proteomes" id="UP001145742"/>
    </source>
</evidence>
<comment type="caution">
    <text evidence="1">The sequence shown here is derived from an EMBL/GenBank/DDBJ whole genome shotgun (WGS) entry which is preliminary data.</text>
</comment>
<dbReference type="Proteomes" id="UP001145742">
    <property type="component" value="Unassembled WGS sequence"/>
</dbReference>
<keyword evidence="2" id="KW-1185">Reference proteome</keyword>
<reference evidence="1" key="1">
    <citation type="submission" date="2019-10" db="EMBL/GenBank/DDBJ databases">
        <authorList>
            <person name="Soares A.E.R."/>
            <person name="Aleixo A."/>
            <person name="Schneider P."/>
            <person name="Miyaki C.Y."/>
            <person name="Schneider M.P."/>
            <person name="Mello C."/>
            <person name="Vasconcelos A.T.R."/>
        </authorList>
    </citation>
    <scope>NUCLEOTIDE SEQUENCE</scope>
    <source>
        <tissue evidence="1">Muscle</tissue>
    </source>
</reference>
<accession>A0ABQ9DXB1</accession>
<name>A0ABQ9DXB1_9PASS</name>